<keyword evidence="2" id="KW-1133">Transmembrane helix</keyword>
<keyword evidence="2" id="KW-0812">Transmembrane</keyword>
<dbReference type="InterPro" id="IPR025273">
    <property type="entry name" value="DUF4064"/>
</dbReference>
<organism evidence="4 5">
    <name type="scientific">Staphylococcus ratti</name>
    <dbReference type="NCBI Taxonomy" id="2892440"/>
    <lineage>
        <taxon>Bacteria</taxon>
        <taxon>Bacillati</taxon>
        <taxon>Bacillota</taxon>
        <taxon>Bacilli</taxon>
        <taxon>Bacillales</taxon>
        <taxon>Staphylococcaceae</taxon>
        <taxon>Staphylococcus</taxon>
    </lineage>
</organism>
<name>A0ABY3PCZ0_9STAP</name>
<feature type="transmembrane region" description="Helical" evidence="2">
    <location>
        <begin position="63"/>
        <end position="86"/>
    </location>
</feature>
<evidence type="ECO:0000259" key="3">
    <source>
        <dbReference type="Pfam" id="PF13273"/>
    </source>
</evidence>
<evidence type="ECO:0000313" key="5">
    <source>
        <dbReference type="Proteomes" id="UP001197626"/>
    </source>
</evidence>
<keyword evidence="2" id="KW-0472">Membrane</keyword>
<dbReference type="EMBL" id="CP086654">
    <property type="protein sequence ID" value="UEX90191.1"/>
    <property type="molecule type" value="Genomic_DNA"/>
</dbReference>
<feature type="transmembrane region" description="Helical" evidence="2">
    <location>
        <begin position="93"/>
        <end position="123"/>
    </location>
</feature>
<dbReference type="InterPro" id="IPR036259">
    <property type="entry name" value="MFS_trans_sf"/>
</dbReference>
<dbReference type="Proteomes" id="UP001197626">
    <property type="component" value="Chromosome"/>
</dbReference>
<feature type="domain" description="DUF4064" evidence="3">
    <location>
        <begin position="3"/>
        <end position="106"/>
    </location>
</feature>
<dbReference type="Pfam" id="PF13273">
    <property type="entry name" value="DUF4064"/>
    <property type="match status" value="1"/>
</dbReference>
<proteinExistence type="predicted"/>
<accession>A0ABY3PCZ0</accession>
<protein>
    <submittedName>
        <fullName evidence="4">DUF4064 domain-containing protein</fullName>
    </submittedName>
</protein>
<evidence type="ECO:0000313" key="4">
    <source>
        <dbReference type="EMBL" id="UEX90191.1"/>
    </source>
</evidence>
<reference evidence="4 5" key="1">
    <citation type="journal article" date="2022" name="Pathogens">
        <title>Staphylococcus ratti sp. nov. Isolated from a Lab Rat.</title>
        <authorList>
            <person name="Kovarovic V."/>
            <person name="Sedlacek I."/>
            <person name="Petras P."/>
            <person name="Kralova S."/>
            <person name="Maslanova I."/>
            <person name="Svec P."/>
            <person name="Neumann-Schaal M."/>
            <person name="Botka T."/>
            <person name="Gelbicova T."/>
            <person name="Stankova E."/>
            <person name="Doskar J."/>
            <person name="Pantucek R."/>
        </authorList>
    </citation>
    <scope>NUCLEOTIDE SEQUENCE [LARGE SCALE GENOMIC DNA]</scope>
    <source>
        <strain evidence="4 5">CCM 9025</strain>
    </source>
</reference>
<evidence type="ECO:0000256" key="2">
    <source>
        <dbReference type="SAM" id="Phobius"/>
    </source>
</evidence>
<dbReference type="RefSeq" id="WP_229292688.1">
    <property type="nucleotide sequence ID" value="NZ_CP086654.1"/>
</dbReference>
<sequence>MIKRTGEHVLTWIGVGLQTIGVLFFTFFAFVIGANPEEIQEEMVADGSYTYEEAEGVIAVFRFIFGFGIFLGVILLVVAIVAGILISKKAKLAGILLLVAGILSLFVSFASILWIIAGIMLLVRKPKTSAENHQYYHNYEERNTTTEYPHNVENHNPQRHEHNQNQHFETQEEAQRSKEIQKDPYKY</sequence>
<gene>
    <name evidence="4" type="ORF">LN051_00495</name>
</gene>
<evidence type="ECO:0000256" key="1">
    <source>
        <dbReference type="SAM" id="MobiDB-lite"/>
    </source>
</evidence>
<keyword evidence="5" id="KW-1185">Reference proteome</keyword>
<feature type="region of interest" description="Disordered" evidence="1">
    <location>
        <begin position="142"/>
        <end position="187"/>
    </location>
</feature>
<dbReference type="SUPFAM" id="SSF103473">
    <property type="entry name" value="MFS general substrate transporter"/>
    <property type="match status" value="1"/>
</dbReference>
<feature type="transmembrane region" description="Helical" evidence="2">
    <location>
        <begin position="12"/>
        <end position="34"/>
    </location>
</feature>